<comment type="caution">
    <text evidence="1">The sequence shown here is derived from an EMBL/GenBank/DDBJ whole genome shotgun (WGS) entry which is preliminary data.</text>
</comment>
<dbReference type="Proteomes" id="UP000762676">
    <property type="component" value="Unassembled WGS sequence"/>
</dbReference>
<proteinExistence type="predicted"/>
<dbReference type="AlphaFoldDB" id="A0AAV4HXJ4"/>
<evidence type="ECO:0000313" key="1">
    <source>
        <dbReference type="EMBL" id="GFS01452.1"/>
    </source>
</evidence>
<gene>
    <name evidence="1" type="ORF">ElyMa_001097200</name>
</gene>
<protein>
    <submittedName>
        <fullName evidence="1">Uncharacterized protein</fullName>
    </submittedName>
</protein>
<reference evidence="1 2" key="1">
    <citation type="journal article" date="2021" name="Elife">
        <title>Chloroplast acquisition without the gene transfer in kleptoplastic sea slugs, Plakobranchus ocellatus.</title>
        <authorList>
            <person name="Maeda T."/>
            <person name="Takahashi S."/>
            <person name="Yoshida T."/>
            <person name="Shimamura S."/>
            <person name="Takaki Y."/>
            <person name="Nagai Y."/>
            <person name="Toyoda A."/>
            <person name="Suzuki Y."/>
            <person name="Arimoto A."/>
            <person name="Ishii H."/>
            <person name="Satoh N."/>
            <person name="Nishiyama T."/>
            <person name="Hasebe M."/>
            <person name="Maruyama T."/>
            <person name="Minagawa J."/>
            <person name="Obokata J."/>
            <person name="Shigenobu S."/>
        </authorList>
    </citation>
    <scope>NUCLEOTIDE SEQUENCE [LARGE SCALE GENOMIC DNA]</scope>
</reference>
<keyword evidence="2" id="KW-1185">Reference proteome</keyword>
<evidence type="ECO:0000313" key="2">
    <source>
        <dbReference type="Proteomes" id="UP000762676"/>
    </source>
</evidence>
<sequence>MGEMEEQEMEEQEREIICQRLRDFVNGLCGVAAQPGRVSKGKRGHSGQARCSALTTTECRSRTTQPRSRLFTPSLPQSARGGTNFRYFRIAVKALDPWFMGRFQSEGCFIVTRSRSRF</sequence>
<name>A0AAV4HXJ4_9GAST</name>
<organism evidence="1 2">
    <name type="scientific">Elysia marginata</name>
    <dbReference type="NCBI Taxonomy" id="1093978"/>
    <lineage>
        <taxon>Eukaryota</taxon>
        <taxon>Metazoa</taxon>
        <taxon>Spiralia</taxon>
        <taxon>Lophotrochozoa</taxon>
        <taxon>Mollusca</taxon>
        <taxon>Gastropoda</taxon>
        <taxon>Heterobranchia</taxon>
        <taxon>Euthyneura</taxon>
        <taxon>Panpulmonata</taxon>
        <taxon>Sacoglossa</taxon>
        <taxon>Placobranchoidea</taxon>
        <taxon>Plakobranchidae</taxon>
        <taxon>Elysia</taxon>
    </lineage>
</organism>
<dbReference type="EMBL" id="BMAT01002205">
    <property type="protein sequence ID" value="GFS01452.1"/>
    <property type="molecule type" value="Genomic_DNA"/>
</dbReference>
<accession>A0AAV4HXJ4</accession>